<feature type="non-terminal residue" evidence="2">
    <location>
        <position position="54"/>
    </location>
</feature>
<gene>
    <name evidence="2" type="ORF">METZ01_LOCUS198118</name>
</gene>
<feature type="region of interest" description="Disordered" evidence="1">
    <location>
        <begin position="15"/>
        <end position="34"/>
    </location>
</feature>
<organism evidence="2">
    <name type="scientific">marine metagenome</name>
    <dbReference type="NCBI Taxonomy" id="408172"/>
    <lineage>
        <taxon>unclassified sequences</taxon>
        <taxon>metagenomes</taxon>
        <taxon>ecological metagenomes</taxon>
    </lineage>
</organism>
<evidence type="ECO:0000313" key="2">
    <source>
        <dbReference type="EMBL" id="SVB45264.1"/>
    </source>
</evidence>
<dbReference type="EMBL" id="UINC01042517">
    <property type="protein sequence ID" value="SVB45264.1"/>
    <property type="molecule type" value="Genomic_DNA"/>
</dbReference>
<protein>
    <submittedName>
        <fullName evidence="2">Uncharacterized protein</fullName>
    </submittedName>
</protein>
<evidence type="ECO:0000256" key="1">
    <source>
        <dbReference type="SAM" id="MobiDB-lite"/>
    </source>
</evidence>
<dbReference type="AlphaFoldDB" id="A0A382E560"/>
<reference evidence="2" key="1">
    <citation type="submission" date="2018-05" db="EMBL/GenBank/DDBJ databases">
        <authorList>
            <person name="Lanie J.A."/>
            <person name="Ng W.-L."/>
            <person name="Kazmierczak K.M."/>
            <person name="Andrzejewski T.M."/>
            <person name="Davidsen T.M."/>
            <person name="Wayne K.J."/>
            <person name="Tettelin H."/>
            <person name="Glass J.I."/>
            <person name="Rusch D."/>
            <person name="Podicherti R."/>
            <person name="Tsui H.-C.T."/>
            <person name="Winkler M.E."/>
        </authorList>
    </citation>
    <scope>NUCLEOTIDE SEQUENCE</scope>
</reference>
<proteinExistence type="predicted"/>
<sequence>MSLWLNSRLLHPPVKECQATRSPPENNADKNLLKIKHSDDTNCTKYPDFPVYDR</sequence>
<name>A0A382E560_9ZZZZ</name>
<accession>A0A382E560</accession>